<dbReference type="OrthoDB" id="6500128at2759"/>
<comment type="similarity">
    <text evidence="2">Belongs to the ABC transporter superfamily. ABCB family. Multidrug resistance exporter (TC 3.A.1.201) subfamily.</text>
</comment>
<dbReference type="InterPro" id="IPR011527">
    <property type="entry name" value="ABC1_TM_dom"/>
</dbReference>
<keyword evidence="7 11" id="KW-1133">Transmembrane helix</keyword>
<dbReference type="KEGG" id="ure:UREG_07353"/>
<dbReference type="InterPro" id="IPR003439">
    <property type="entry name" value="ABC_transporter-like_ATP-bd"/>
</dbReference>
<dbReference type="PANTHER" id="PTHR24221:SF651">
    <property type="entry name" value="HEAVY METAL TOLERANCE PROTEIN"/>
    <property type="match status" value="1"/>
</dbReference>
<feature type="transmembrane region" description="Helical" evidence="11">
    <location>
        <begin position="90"/>
        <end position="111"/>
    </location>
</feature>
<evidence type="ECO:0000256" key="3">
    <source>
        <dbReference type="ARBA" id="ARBA00022448"/>
    </source>
</evidence>
<feature type="region of interest" description="Disordered" evidence="10">
    <location>
        <begin position="161"/>
        <end position="200"/>
    </location>
</feature>
<dbReference type="AlphaFoldDB" id="C4JYV2"/>
<dbReference type="SUPFAM" id="SSF52540">
    <property type="entry name" value="P-loop containing nucleoside triphosphate hydrolases"/>
    <property type="match status" value="1"/>
</dbReference>
<evidence type="ECO:0000256" key="7">
    <source>
        <dbReference type="ARBA" id="ARBA00022989"/>
    </source>
</evidence>
<dbReference type="CDD" id="cd18583">
    <property type="entry name" value="ABC_6TM_HMT1"/>
    <property type="match status" value="1"/>
</dbReference>
<evidence type="ECO:0000256" key="10">
    <source>
        <dbReference type="SAM" id="MobiDB-lite"/>
    </source>
</evidence>
<dbReference type="GeneID" id="8444231"/>
<organism evidence="14 15">
    <name type="scientific">Uncinocarpus reesii (strain UAMH 1704)</name>
    <dbReference type="NCBI Taxonomy" id="336963"/>
    <lineage>
        <taxon>Eukaryota</taxon>
        <taxon>Fungi</taxon>
        <taxon>Dikarya</taxon>
        <taxon>Ascomycota</taxon>
        <taxon>Pezizomycotina</taxon>
        <taxon>Eurotiomycetes</taxon>
        <taxon>Eurotiomycetidae</taxon>
        <taxon>Onygenales</taxon>
        <taxon>Onygenaceae</taxon>
        <taxon>Uncinocarpus</taxon>
    </lineage>
</organism>
<dbReference type="RefSeq" id="XP_002582580.1">
    <property type="nucleotide sequence ID" value="XM_002582534.1"/>
</dbReference>
<dbReference type="PROSITE" id="PS00211">
    <property type="entry name" value="ABC_TRANSPORTER_1"/>
    <property type="match status" value="1"/>
</dbReference>
<feature type="transmembrane region" description="Helical" evidence="11">
    <location>
        <begin position="375"/>
        <end position="395"/>
    </location>
</feature>
<feature type="compositionally biased region" description="Basic and acidic residues" evidence="10">
    <location>
        <begin position="949"/>
        <end position="965"/>
    </location>
</feature>
<comment type="similarity">
    <text evidence="9">Belongs to the ABC transporter superfamily. ABCB family. Heavy Metal importer (TC 3.A.1.210) subfamily.</text>
</comment>
<dbReference type="InterPro" id="IPR003593">
    <property type="entry name" value="AAA+_ATPase"/>
</dbReference>
<evidence type="ECO:0000256" key="4">
    <source>
        <dbReference type="ARBA" id="ARBA00022692"/>
    </source>
</evidence>
<dbReference type="Gene3D" id="1.20.1560.10">
    <property type="entry name" value="ABC transporter type 1, transmembrane domain"/>
    <property type="match status" value="1"/>
</dbReference>
<gene>
    <name evidence="14" type="ORF">UREG_07353</name>
</gene>
<evidence type="ECO:0000256" key="8">
    <source>
        <dbReference type="ARBA" id="ARBA00023136"/>
    </source>
</evidence>
<feature type="transmembrane region" description="Helical" evidence="11">
    <location>
        <begin position="466"/>
        <end position="487"/>
    </location>
</feature>
<feature type="compositionally biased region" description="Polar residues" evidence="10">
    <location>
        <begin position="168"/>
        <end position="192"/>
    </location>
</feature>
<evidence type="ECO:0000256" key="6">
    <source>
        <dbReference type="ARBA" id="ARBA00022840"/>
    </source>
</evidence>
<evidence type="ECO:0000259" key="12">
    <source>
        <dbReference type="PROSITE" id="PS50893"/>
    </source>
</evidence>
<dbReference type="InterPro" id="IPR039421">
    <property type="entry name" value="Type_1_exporter"/>
</dbReference>
<feature type="transmembrane region" description="Helical" evidence="11">
    <location>
        <begin position="346"/>
        <end position="369"/>
    </location>
</feature>
<dbReference type="InterPro" id="IPR027417">
    <property type="entry name" value="P-loop_NTPase"/>
</dbReference>
<evidence type="ECO:0000313" key="15">
    <source>
        <dbReference type="Proteomes" id="UP000002058"/>
    </source>
</evidence>
<feature type="domain" description="ABC transporter" evidence="12">
    <location>
        <begin position="553"/>
        <end position="787"/>
    </location>
</feature>
<dbReference type="InParanoid" id="C4JYV2"/>
<dbReference type="EMBL" id="CH476619">
    <property type="protein sequence ID" value="EEP82488.1"/>
    <property type="molecule type" value="Genomic_DNA"/>
</dbReference>
<keyword evidence="8 11" id="KW-0472">Membrane</keyword>
<evidence type="ECO:0000256" key="1">
    <source>
        <dbReference type="ARBA" id="ARBA00004141"/>
    </source>
</evidence>
<evidence type="ECO:0000256" key="5">
    <source>
        <dbReference type="ARBA" id="ARBA00022741"/>
    </source>
</evidence>
<reference evidence="15" key="1">
    <citation type="journal article" date="2009" name="Genome Res.">
        <title>Comparative genomic analyses of the human fungal pathogens Coccidioides and their relatives.</title>
        <authorList>
            <person name="Sharpton T.J."/>
            <person name="Stajich J.E."/>
            <person name="Rounsley S.D."/>
            <person name="Gardner M.J."/>
            <person name="Wortman J.R."/>
            <person name="Jordar V.S."/>
            <person name="Maiti R."/>
            <person name="Kodira C.D."/>
            <person name="Neafsey D.E."/>
            <person name="Zeng Q."/>
            <person name="Hung C.-Y."/>
            <person name="McMahan C."/>
            <person name="Muszewska A."/>
            <person name="Grynberg M."/>
            <person name="Mandel M.A."/>
            <person name="Kellner E.M."/>
            <person name="Barker B.M."/>
            <person name="Galgiani J.N."/>
            <person name="Orbach M.J."/>
            <person name="Kirkland T.N."/>
            <person name="Cole G.T."/>
            <person name="Henn M.R."/>
            <person name="Birren B.W."/>
            <person name="Taylor J.W."/>
        </authorList>
    </citation>
    <scope>NUCLEOTIDE SEQUENCE [LARGE SCALE GENOMIC DNA]</scope>
    <source>
        <strain evidence="15">UAMH 1704</strain>
    </source>
</reference>
<keyword evidence="4 11" id="KW-0812">Transmembrane</keyword>
<dbReference type="GO" id="GO:0005774">
    <property type="term" value="C:vacuolar membrane"/>
    <property type="evidence" value="ECO:0007669"/>
    <property type="project" value="TreeGrafter"/>
</dbReference>
<keyword evidence="3" id="KW-0813">Transport</keyword>
<dbReference type="PROSITE" id="PS50893">
    <property type="entry name" value="ABC_TRANSPORTER_2"/>
    <property type="match status" value="1"/>
</dbReference>
<dbReference type="FunFam" id="3.40.50.300:FF:000287">
    <property type="entry name" value="Multidrug ABC transporter ATP-binding protein"/>
    <property type="match status" value="1"/>
</dbReference>
<dbReference type="InterPro" id="IPR017871">
    <property type="entry name" value="ABC_transporter-like_CS"/>
</dbReference>
<dbReference type="InterPro" id="IPR036640">
    <property type="entry name" value="ABC1_TM_sf"/>
</dbReference>
<dbReference type="PANTHER" id="PTHR24221">
    <property type="entry name" value="ATP-BINDING CASSETTE SUB-FAMILY B"/>
    <property type="match status" value="1"/>
</dbReference>
<dbReference type="SMART" id="SM00382">
    <property type="entry name" value="AAA"/>
    <property type="match status" value="1"/>
</dbReference>
<dbReference type="HOGENOM" id="CLU_000604_6_2_1"/>
<feature type="compositionally biased region" description="Polar residues" evidence="10">
    <location>
        <begin position="1089"/>
        <end position="1105"/>
    </location>
</feature>
<evidence type="ECO:0008006" key="16">
    <source>
        <dbReference type="Google" id="ProtNLM"/>
    </source>
</evidence>
<dbReference type="PROSITE" id="PS50929">
    <property type="entry name" value="ABC_TM1F"/>
    <property type="match status" value="1"/>
</dbReference>
<feature type="compositionally biased region" description="Basic residues" evidence="10">
    <location>
        <begin position="1071"/>
        <end position="1086"/>
    </location>
</feature>
<accession>C4JYV2</accession>
<keyword evidence="5" id="KW-0547">Nucleotide-binding</keyword>
<comment type="subcellular location">
    <subcellularLocation>
        <location evidence="1">Membrane</location>
        <topology evidence="1">Multi-pass membrane protein</topology>
    </subcellularLocation>
</comment>
<protein>
    <recommendedName>
        <fullName evidence="16">Heavy metal tolerance protein</fullName>
    </recommendedName>
</protein>
<feature type="transmembrane region" description="Helical" evidence="11">
    <location>
        <begin position="60"/>
        <end position="78"/>
    </location>
</feature>
<dbReference type="SUPFAM" id="SSF90123">
    <property type="entry name" value="ABC transporter transmembrane region"/>
    <property type="match status" value="1"/>
</dbReference>
<feature type="region of interest" description="Disordered" evidence="10">
    <location>
        <begin position="931"/>
        <end position="994"/>
    </location>
</feature>
<sequence length="1105" mass="122104">MAHVPSENELALVKVLYSALPAVSASFFFIATCIRAAADAVILTAWAAPGASSPTVNGKLFYSWASCLLWFVNLLWYIDSAAPTAYPFYGTWAMYLAAEVLFLLVTLRLQLPRTSSEVLIGTFRLSLLVTLILTASGSRFVLTGKGGRDEENTPLLIAQGEPRPIQGTYGSCENNSAAQSDVDASSKTNGRSDLSPEDDLVDDGDRKTLWDIVEFLRAFLPFFWPSGEPGRQLLYVGIGGCLVVERVMNVIIPLQLGLITNLLTKSDGVVPWKEIAIFIALRFLDSSGGLTALRSFMWMPLEDLSYRKISTTAFNHIMSLSCDFHDSKASGAVWQTIIRGQYVKDVVNHICFLVIPTMIDLVLAVSILYYLFDAYMALVTAAVTVMFLWTSNKIINIQKTKQRESIEKRTREFTLLCESTVNWKTVSYFNRVPHEQYRYHSAVGEHLKSRFGLRIWGCIENTLQSFVLLLGLMVACLIAAYQVSLGFKPIGSFVMMLSYWAQLSSPLQSLANGFEHTVQDMVDAEELLRLLRQKPTVADSLNAKPLSFERGCIEFKGVQFSYDGKREVLRNINFKASPGQTTAIVGKTGGGKSTILKLLCRFYDPAAGVVNIDGQDISSVTLQSLREILGIVPQDPILFCESIMANIRYAKLDATDEEIVDACKAVALHEKIMSFPDGYDTLVGERGMKLSGGELQRVAIARAMIKNPKVVLLDEATSSVDSETEAHVQKSLKLLCAGRTTIVIAHRLSTIMNADQILVVNDGEIVEKGSHSQLLRAKGYYHRLCSWQGFSHTDTLEDKAPQAVINDIGFVDTTVEDITCSQMQSGSTTARSPFEAAKIERPDIRSCSITSQIPQVSIGQDLCEHCCRCLNATSSTKTSKIMNHTSGNLKPEAPEFVPRAFQNYSSGFSHPYYIQVDANHNTLNSRYVDHPPSGYASDTGESVEIRTGPTKEKFPDTEVEAKPDTGIRPTLTSPDKRPNNDVKSIGASLKEPSKTKQADIFNGDEVLSAIENNKTKSIIRRKLSKSEPAGLINMNGTTENSSRGSEESQSSGHGVTANERPPAKLSENVSKHRRRRRRNNWRRRKEMRTNASTQSGTDGMRSSSE</sequence>
<dbReference type="Pfam" id="PF00664">
    <property type="entry name" value="ABC_membrane"/>
    <property type="match status" value="1"/>
</dbReference>
<dbReference type="GO" id="GO:0016887">
    <property type="term" value="F:ATP hydrolysis activity"/>
    <property type="evidence" value="ECO:0007669"/>
    <property type="project" value="InterPro"/>
</dbReference>
<dbReference type="GO" id="GO:0140359">
    <property type="term" value="F:ABC-type transporter activity"/>
    <property type="evidence" value="ECO:0007669"/>
    <property type="project" value="InterPro"/>
</dbReference>
<evidence type="ECO:0000313" key="14">
    <source>
        <dbReference type="EMBL" id="EEP82488.1"/>
    </source>
</evidence>
<dbReference type="OMA" id="PFFWPSG"/>
<feature type="domain" description="ABC transmembrane type-1" evidence="13">
    <location>
        <begin position="236"/>
        <end position="519"/>
    </location>
</feature>
<dbReference type="GO" id="GO:0005524">
    <property type="term" value="F:ATP binding"/>
    <property type="evidence" value="ECO:0007669"/>
    <property type="project" value="UniProtKB-KW"/>
</dbReference>
<evidence type="ECO:0000256" key="2">
    <source>
        <dbReference type="ARBA" id="ARBA00007577"/>
    </source>
</evidence>
<dbReference type="Gene3D" id="3.40.50.300">
    <property type="entry name" value="P-loop containing nucleotide triphosphate hydrolases"/>
    <property type="match status" value="1"/>
</dbReference>
<dbReference type="VEuPathDB" id="FungiDB:UREG_07353"/>
<keyword evidence="6" id="KW-0067">ATP-binding</keyword>
<feature type="transmembrane region" description="Helical" evidence="11">
    <location>
        <begin position="123"/>
        <end position="142"/>
    </location>
</feature>
<dbReference type="Pfam" id="PF00005">
    <property type="entry name" value="ABC_tran"/>
    <property type="match status" value="1"/>
</dbReference>
<evidence type="ECO:0000259" key="13">
    <source>
        <dbReference type="PROSITE" id="PS50929"/>
    </source>
</evidence>
<evidence type="ECO:0000256" key="11">
    <source>
        <dbReference type="SAM" id="Phobius"/>
    </source>
</evidence>
<proteinExistence type="inferred from homology"/>
<feature type="region of interest" description="Disordered" evidence="10">
    <location>
        <begin position="1029"/>
        <end position="1105"/>
    </location>
</feature>
<keyword evidence="15" id="KW-1185">Reference proteome</keyword>
<feature type="transmembrane region" description="Helical" evidence="11">
    <location>
        <begin position="20"/>
        <end position="48"/>
    </location>
</feature>
<dbReference type="eggNOG" id="KOG0056">
    <property type="taxonomic scope" value="Eukaryota"/>
</dbReference>
<name>C4JYV2_UNCRE</name>
<evidence type="ECO:0000256" key="9">
    <source>
        <dbReference type="ARBA" id="ARBA00024363"/>
    </source>
</evidence>
<feature type="compositionally biased region" description="Low complexity" evidence="10">
    <location>
        <begin position="1039"/>
        <end position="1054"/>
    </location>
</feature>
<dbReference type="Proteomes" id="UP000002058">
    <property type="component" value="Unassembled WGS sequence"/>
</dbReference>